<evidence type="ECO:0000313" key="1">
    <source>
        <dbReference type="EMBL" id="GCL63283.1"/>
    </source>
</evidence>
<protein>
    <recommendedName>
        <fullName evidence="3">Exonuclease domain-containing protein</fullName>
    </recommendedName>
</protein>
<dbReference type="RefSeq" id="WP_137733022.1">
    <property type="nucleotide sequence ID" value="NZ_BJCL01000005.1"/>
</dbReference>
<evidence type="ECO:0000313" key="2">
    <source>
        <dbReference type="Proteomes" id="UP000301751"/>
    </source>
</evidence>
<sequence length="162" mass="18286">MQDAQRCVLDIEASGFGRHSYPIEIGYVREDGQAWCSLVRPADDWQHWDEQAERVHGIARPVLLQHGRAVAEVARRLNADLAGRTVYCDGWAHDYAWLGLLFEEAGLVPRFKLESVNRLLDDARLARLDAERQQAFAALGIGRHRASSDARALQWALERLAA</sequence>
<dbReference type="Gene3D" id="3.30.420.10">
    <property type="entry name" value="Ribonuclease H-like superfamily/Ribonuclease H"/>
    <property type="match status" value="1"/>
</dbReference>
<evidence type="ECO:0008006" key="3">
    <source>
        <dbReference type="Google" id="ProtNLM"/>
    </source>
</evidence>
<gene>
    <name evidence="1" type="ORF">AQPW35_23640</name>
</gene>
<dbReference type="OrthoDB" id="5705783at2"/>
<accession>A0A480APE0</accession>
<keyword evidence="2" id="KW-1185">Reference proteome</keyword>
<reference evidence="2" key="1">
    <citation type="submission" date="2019-03" db="EMBL/GenBank/DDBJ databases">
        <title>Aquabacterium pictum sp.nov., the first bacteriochlorophyll a-containing freshwater bacterium in the genus Aquabacterium of the class Betaproteobacteria.</title>
        <authorList>
            <person name="Hirose S."/>
            <person name="Tank M."/>
            <person name="Hara E."/>
            <person name="Tamaki H."/>
            <person name="Takaichi S."/>
            <person name="Haruta S."/>
            <person name="Hanada S."/>
        </authorList>
    </citation>
    <scope>NUCLEOTIDE SEQUENCE [LARGE SCALE GENOMIC DNA]</scope>
    <source>
        <strain evidence="2">W35</strain>
    </source>
</reference>
<dbReference type="Proteomes" id="UP000301751">
    <property type="component" value="Unassembled WGS sequence"/>
</dbReference>
<proteinExistence type="predicted"/>
<dbReference type="InterPro" id="IPR036397">
    <property type="entry name" value="RNaseH_sf"/>
</dbReference>
<dbReference type="InterPro" id="IPR012337">
    <property type="entry name" value="RNaseH-like_sf"/>
</dbReference>
<dbReference type="EMBL" id="BJCL01000005">
    <property type="protein sequence ID" value="GCL63283.1"/>
    <property type="molecule type" value="Genomic_DNA"/>
</dbReference>
<comment type="caution">
    <text evidence="1">The sequence shown here is derived from an EMBL/GenBank/DDBJ whole genome shotgun (WGS) entry which is preliminary data.</text>
</comment>
<organism evidence="1 2">
    <name type="scientific">Pseudaquabacterium pictum</name>
    <dbReference type="NCBI Taxonomy" id="2315236"/>
    <lineage>
        <taxon>Bacteria</taxon>
        <taxon>Pseudomonadati</taxon>
        <taxon>Pseudomonadota</taxon>
        <taxon>Betaproteobacteria</taxon>
        <taxon>Burkholderiales</taxon>
        <taxon>Sphaerotilaceae</taxon>
        <taxon>Pseudaquabacterium</taxon>
    </lineage>
</organism>
<dbReference type="SUPFAM" id="SSF53098">
    <property type="entry name" value="Ribonuclease H-like"/>
    <property type="match status" value="1"/>
</dbReference>
<dbReference type="AlphaFoldDB" id="A0A480APE0"/>
<name>A0A480APE0_9BURK</name>
<dbReference type="GO" id="GO:0003676">
    <property type="term" value="F:nucleic acid binding"/>
    <property type="evidence" value="ECO:0007669"/>
    <property type="project" value="InterPro"/>
</dbReference>